<name>A0A4Y7K0I9_PAPSO</name>
<keyword evidence="2" id="KW-0378">Hydrolase</keyword>
<keyword evidence="1" id="KW-0540">Nuclease</keyword>
<dbReference type="EMBL" id="CM010720">
    <property type="protein sequence ID" value="RZC66844.1"/>
    <property type="molecule type" value="Genomic_DNA"/>
</dbReference>
<reference evidence="5 6" key="1">
    <citation type="journal article" date="2018" name="Science">
        <title>The opium poppy genome and morphinan production.</title>
        <authorList>
            <person name="Guo L."/>
            <person name="Winzer T."/>
            <person name="Yang X."/>
            <person name="Li Y."/>
            <person name="Ning Z."/>
            <person name="He Z."/>
            <person name="Teodor R."/>
            <person name="Lu Y."/>
            <person name="Bowser T.A."/>
            <person name="Graham I.A."/>
            <person name="Ye K."/>
        </authorList>
    </citation>
    <scope>NUCLEOTIDE SEQUENCE [LARGE SCALE GENOMIC DNA]</scope>
    <source>
        <strain evidence="6">cv. HN1</strain>
        <tissue evidence="5">Leaves</tissue>
    </source>
</reference>
<dbReference type="GO" id="GO:0003676">
    <property type="term" value="F:nucleic acid binding"/>
    <property type="evidence" value="ECO:0007669"/>
    <property type="project" value="InterPro"/>
</dbReference>
<dbReference type="GO" id="GO:0006139">
    <property type="term" value="P:nucleobase-containing compound metabolic process"/>
    <property type="evidence" value="ECO:0007669"/>
    <property type="project" value="InterPro"/>
</dbReference>
<feature type="region of interest" description="Disordered" evidence="3">
    <location>
        <begin position="1"/>
        <end position="34"/>
    </location>
</feature>
<dbReference type="GO" id="GO:0008408">
    <property type="term" value="F:3'-5' exonuclease activity"/>
    <property type="evidence" value="ECO:0007669"/>
    <property type="project" value="InterPro"/>
</dbReference>
<evidence type="ECO:0000313" key="6">
    <source>
        <dbReference type="Proteomes" id="UP000316621"/>
    </source>
</evidence>
<evidence type="ECO:0000259" key="4">
    <source>
        <dbReference type="Pfam" id="PF01612"/>
    </source>
</evidence>
<feature type="compositionally biased region" description="Low complexity" evidence="3">
    <location>
        <begin position="15"/>
        <end position="30"/>
    </location>
</feature>
<dbReference type="InterPro" id="IPR002562">
    <property type="entry name" value="3'-5'_exonuclease_dom"/>
</dbReference>
<dbReference type="InterPro" id="IPR051132">
    <property type="entry name" value="3-5_Exonuclease_domain"/>
</dbReference>
<dbReference type="GO" id="GO:0005634">
    <property type="term" value="C:nucleus"/>
    <property type="evidence" value="ECO:0007669"/>
    <property type="project" value="TreeGrafter"/>
</dbReference>
<dbReference type="STRING" id="3469.A0A4Y7K0I9"/>
<sequence>MAGAVNKPKNGNAMSNTSSSNKNGTTSTSSADVVDKKRETHHVFKVRYYNDTIRTTVTHTESVVDQWIEDVYNDYADKLDNGNLVVGLDIEWARHNKVDVLQLCFAHRCLIYQFFDNEVPESLITFLNDDGIIFVRAGIDEAAHKLLVDYGLNVARTQDLGRLADCKLGTQGLYQLDLNSLVNIVLGQHLHLQPKFRRISFSRWDRDTLKNEQVEYACLDAYASFKLGLYLFQKNKEFQEVSSRN</sequence>
<dbReference type="InterPro" id="IPR012337">
    <property type="entry name" value="RNaseH-like_sf"/>
</dbReference>
<dbReference type="SUPFAM" id="SSF53098">
    <property type="entry name" value="Ribonuclease H-like"/>
    <property type="match status" value="1"/>
</dbReference>
<dbReference type="Pfam" id="PF01612">
    <property type="entry name" value="DNA_pol_A_exo1"/>
    <property type="match status" value="1"/>
</dbReference>
<dbReference type="Proteomes" id="UP000316621">
    <property type="component" value="Chromosome 6"/>
</dbReference>
<evidence type="ECO:0000256" key="1">
    <source>
        <dbReference type="ARBA" id="ARBA00022722"/>
    </source>
</evidence>
<protein>
    <recommendedName>
        <fullName evidence="4">3'-5' exonuclease domain-containing protein</fullName>
    </recommendedName>
</protein>
<dbReference type="CDD" id="cd06141">
    <property type="entry name" value="WRN_exo"/>
    <property type="match status" value="1"/>
</dbReference>
<dbReference type="Gene3D" id="3.30.420.10">
    <property type="entry name" value="Ribonuclease H-like superfamily/Ribonuclease H"/>
    <property type="match status" value="1"/>
</dbReference>
<proteinExistence type="predicted"/>
<keyword evidence="6" id="KW-1185">Reference proteome</keyword>
<dbReference type="Gramene" id="RZC66844">
    <property type="protein sequence ID" value="RZC66844"/>
    <property type="gene ID" value="C5167_010551"/>
</dbReference>
<dbReference type="AlphaFoldDB" id="A0A4Y7K0I9"/>
<evidence type="ECO:0000256" key="3">
    <source>
        <dbReference type="SAM" id="MobiDB-lite"/>
    </source>
</evidence>
<dbReference type="OMA" id="THWINVD"/>
<evidence type="ECO:0000256" key="2">
    <source>
        <dbReference type="ARBA" id="ARBA00022801"/>
    </source>
</evidence>
<gene>
    <name evidence="5" type="ORF">C5167_010551</name>
</gene>
<dbReference type="PANTHER" id="PTHR13620">
    <property type="entry name" value="3-5 EXONUCLEASE"/>
    <property type="match status" value="1"/>
</dbReference>
<dbReference type="GO" id="GO:0005737">
    <property type="term" value="C:cytoplasm"/>
    <property type="evidence" value="ECO:0007669"/>
    <property type="project" value="TreeGrafter"/>
</dbReference>
<organism evidence="5 6">
    <name type="scientific">Papaver somniferum</name>
    <name type="common">Opium poppy</name>
    <dbReference type="NCBI Taxonomy" id="3469"/>
    <lineage>
        <taxon>Eukaryota</taxon>
        <taxon>Viridiplantae</taxon>
        <taxon>Streptophyta</taxon>
        <taxon>Embryophyta</taxon>
        <taxon>Tracheophyta</taxon>
        <taxon>Spermatophyta</taxon>
        <taxon>Magnoliopsida</taxon>
        <taxon>Ranunculales</taxon>
        <taxon>Papaveraceae</taxon>
        <taxon>Papaveroideae</taxon>
        <taxon>Papaver</taxon>
    </lineage>
</organism>
<dbReference type="InterPro" id="IPR036397">
    <property type="entry name" value="RNaseH_sf"/>
</dbReference>
<accession>A0A4Y7K0I9</accession>
<dbReference type="PANTHER" id="PTHR13620:SF80">
    <property type="entry name" value="3'-5' EXONUCLEASE DOMAIN-CONTAINING PROTEIN"/>
    <property type="match status" value="1"/>
</dbReference>
<feature type="domain" description="3'-5' exonuclease" evidence="4">
    <location>
        <begin position="72"/>
        <end position="228"/>
    </location>
</feature>
<evidence type="ECO:0000313" key="5">
    <source>
        <dbReference type="EMBL" id="RZC66844.1"/>
    </source>
</evidence>